<sequence>MNIKVIVMSLWAVFTFQSGCVDKNGEEHKFDSEWVEDCMDCSCTSDGLSCCIPEDCELVLDKEDCSAKAVFKWDKTKECSPI</sequence>
<feature type="chain" id="PRO_5017296753" description="Beta-microseminoprotein" evidence="5">
    <location>
        <begin position="19"/>
        <end position="82"/>
    </location>
</feature>
<comment type="subcellular location">
    <subcellularLocation>
        <location evidence="1">Secreted</location>
    </subcellularLocation>
</comment>
<dbReference type="Proteomes" id="UP000261520">
    <property type="component" value="Unplaced"/>
</dbReference>
<comment type="similarity">
    <text evidence="2">Belongs to the beta-microseminoprotein family.</text>
</comment>
<dbReference type="AlphaFoldDB" id="A0A3B4BJH7"/>
<keyword evidence="5" id="KW-0732">Signal</keyword>
<keyword evidence="7" id="KW-1185">Reference proteome</keyword>
<evidence type="ECO:0000256" key="4">
    <source>
        <dbReference type="ARBA" id="ARBA00023157"/>
    </source>
</evidence>
<organism evidence="6 7">
    <name type="scientific">Periophthalmus magnuspinnatus</name>
    <dbReference type="NCBI Taxonomy" id="409849"/>
    <lineage>
        <taxon>Eukaryota</taxon>
        <taxon>Metazoa</taxon>
        <taxon>Chordata</taxon>
        <taxon>Craniata</taxon>
        <taxon>Vertebrata</taxon>
        <taxon>Euteleostomi</taxon>
        <taxon>Actinopterygii</taxon>
        <taxon>Neopterygii</taxon>
        <taxon>Teleostei</taxon>
        <taxon>Neoteleostei</taxon>
        <taxon>Acanthomorphata</taxon>
        <taxon>Gobiaria</taxon>
        <taxon>Gobiiformes</taxon>
        <taxon>Gobioidei</taxon>
        <taxon>Gobiidae</taxon>
        <taxon>Oxudercinae</taxon>
        <taxon>Periophthalmus</taxon>
    </lineage>
</organism>
<dbReference type="Ensembl" id="ENSPMGT00000030512.1">
    <property type="protein sequence ID" value="ENSPMGP00000028662.1"/>
    <property type="gene ID" value="ENSPMGG00000023070.1"/>
</dbReference>
<evidence type="ECO:0008006" key="8">
    <source>
        <dbReference type="Google" id="ProtNLM"/>
    </source>
</evidence>
<dbReference type="Pfam" id="PF05825">
    <property type="entry name" value="PSP94"/>
    <property type="match status" value="1"/>
</dbReference>
<reference evidence="6" key="1">
    <citation type="submission" date="2025-08" db="UniProtKB">
        <authorList>
            <consortium name="Ensembl"/>
        </authorList>
    </citation>
    <scope>IDENTIFICATION</scope>
</reference>
<feature type="signal peptide" evidence="5">
    <location>
        <begin position="1"/>
        <end position="18"/>
    </location>
</feature>
<reference evidence="6" key="2">
    <citation type="submission" date="2025-09" db="UniProtKB">
        <authorList>
            <consortium name="Ensembl"/>
        </authorList>
    </citation>
    <scope>IDENTIFICATION</scope>
</reference>
<evidence type="ECO:0000256" key="1">
    <source>
        <dbReference type="ARBA" id="ARBA00004613"/>
    </source>
</evidence>
<dbReference type="GO" id="GO:0005576">
    <property type="term" value="C:extracellular region"/>
    <property type="evidence" value="ECO:0007669"/>
    <property type="project" value="UniProtKB-SubCell"/>
</dbReference>
<evidence type="ECO:0000256" key="2">
    <source>
        <dbReference type="ARBA" id="ARBA00010352"/>
    </source>
</evidence>
<protein>
    <recommendedName>
        <fullName evidence="8">Beta-microseminoprotein</fullName>
    </recommendedName>
</protein>
<evidence type="ECO:0000256" key="3">
    <source>
        <dbReference type="ARBA" id="ARBA00022525"/>
    </source>
</evidence>
<accession>A0A3B4BJH7</accession>
<name>A0A3B4BJH7_9GOBI</name>
<dbReference type="STRING" id="409849.ENSPMGP00000028662"/>
<evidence type="ECO:0000313" key="7">
    <source>
        <dbReference type="Proteomes" id="UP000261520"/>
    </source>
</evidence>
<keyword evidence="4" id="KW-1015">Disulfide bond</keyword>
<keyword evidence="3" id="KW-0964">Secreted</keyword>
<evidence type="ECO:0000256" key="5">
    <source>
        <dbReference type="SAM" id="SignalP"/>
    </source>
</evidence>
<dbReference type="InterPro" id="IPR008735">
    <property type="entry name" value="PSP94"/>
</dbReference>
<dbReference type="Gene3D" id="2.10.70.10">
    <property type="entry name" value="Complement Module, domain 1"/>
    <property type="match status" value="1"/>
</dbReference>
<evidence type="ECO:0000313" key="6">
    <source>
        <dbReference type="Ensembl" id="ENSPMGP00000028662.1"/>
    </source>
</evidence>
<proteinExistence type="inferred from homology"/>